<dbReference type="CDD" id="cd07377">
    <property type="entry name" value="WHTH_GntR"/>
    <property type="match status" value="1"/>
</dbReference>
<name>A0A5B8U2W4_9ACTN</name>
<protein>
    <submittedName>
        <fullName evidence="5">GntR family transcriptional regulator</fullName>
    </submittedName>
</protein>
<dbReference type="PROSITE" id="PS50949">
    <property type="entry name" value="HTH_GNTR"/>
    <property type="match status" value="1"/>
</dbReference>
<dbReference type="RefSeq" id="WP_146917271.1">
    <property type="nucleotide sequence ID" value="NZ_CP042430.1"/>
</dbReference>
<dbReference type="EMBL" id="CP042430">
    <property type="protein sequence ID" value="QEC47165.1"/>
    <property type="molecule type" value="Genomic_DNA"/>
</dbReference>
<dbReference type="Gene3D" id="3.40.1410.10">
    <property type="entry name" value="Chorismate lyase-like"/>
    <property type="match status" value="1"/>
</dbReference>
<dbReference type="Pfam" id="PF07702">
    <property type="entry name" value="UTRA"/>
    <property type="match status" value="1"/>
</dbReference>
<dbReference type="InterPro" id="IPR000524">
    <property type="entry name" value="Tscrpt_reg_HTH_GntR"/>
</dbReference>
<evidence type="ECO:0000313" key="5">
    <source>
        <dbReference type="EMBL" id="QEC47165.1"/>
    </source>
</evidence>
<dbReference type="GO" id="GO:0003700">
    <property type="term" value="F:DNA-binding transcription factor activity"/>
    <property type="evidence" value="ECO:0007669"/>
    <property type="project" value="InterPro"/>
</dbReference>
<dbReference type="InterPro" id="IPR036390">
    <property type="entry name" value="WH_DNA-bd_sf"/>
</dbReference>
<evidence type="ECO:0000259" key="4">
    <source>
        <dbReference type="PROSITE" id="PS50949"/>
    </source>
</evidence>
<dbReference type="Gene3D" id="1.10.10.10">
    <property type="entry name" value="Winged helix-like DNA-binding domain superfamily/Winged helix DNA-binding domain"/>
    <property type="match status" value="1"/>
</dbReference>
<dbReference type="InterPro" id="IPR011663">
    <property type="entry name" value="UTRA"/>
</dbReference>
<keyword evidence="1" id="KW-0805">Transcription regulation</keyword>
<proteinExistence type="predicted"/>
<dbReference type="PANTHER" id="PTHR44846">
    <property type="entry name" value="MANNOSYL-D-GLYCERATE TRANSPORT/METABOLISM SYSTEM REPRESSOR MNGR-RELATED"/>
    <property type="match status" value="1"/>
</dbReference>
<dbReference type="KEGG" id="bsol:FSW04_05885"/>
<feature type="domain" description="HTH gntR-type" evidence="4">
    <location>
        <begin position="14"/>
        <end position="81"/>
    </location>
</feature>
<dbReference type="InterPro" id="IPR028978">
    <property type="entry name" value="Chorismate_lyase_/UTRA_dom_sf"/>
</dbReference>
<dbReference type="PANTHER" id="PTHR44846:SF1">
    <property type="entry name" value="MANNOSYL-D-GLYCERATE TRANSPORT_METABOLISM SYSTEM REPRESSOR MNGR-RELATED"/>
    <property type="match status" value="1"/>
</dbReference>
<dbReference type="SUPFAM" id="SSF64288">
    <property type="entry name" value="Chorismate lyase-like"/>
    <property type="match status" value="1"/>
</dbReference>
<dbReference type="InterPro" id="IPR036388">
    <property type="entry name" value="WH-like_DNA-bd_sf"/>
</dbReference>
<dbReference type="PRINTS" id="PR00035">
    <property type="entry name" value="HTHGNTR"/>
</dbReference>
<keyword evidence="3" id="KW-0804">Transcription</keyword>
<accession>A0A5B8U2W4</accession>
<organism evidence="5 6">
    <name type="scientific">Baekduia soli</name>
    <dbReference type="NCBI Taxonomy" id="496014"/>
    <lineage>
        <taxon>Bacteria</taxon>
        <taxon>Bacillati</taxon>
        <taxon>Actinomycetota</taxon>
        <taxon>Thermoleophilia</taxon>
        <taxon>Solirubrobacterales</taxon>
        <taxon>Baekduiaceae</taxon>
        <taxon>Baekduia</taxon>
    </lineage>
</organism>
<dbReference type="Proteomes" id="UP000321805">
    <property type="component" value="Chromosome"/>
</dbReference>
<dbReference type="GO" id="GO:0045892">
    <property type="term" value="P:negative regulation of DNA-templated transcription"/>
    <property type="evidence" value="ECO:0007669"/>
    <property type="project" value="TreeGrafter"/>
</dbReference>
<sequence>MTAHAGLPRRLSRASPKGEQLRAILEDLIGSLQPGDPVPSERELAERYDVARMTVRAELGRLATEGLVERVQGRGTFVAEARAAQAATLSSFTEDMRARGLVAGSRVLAHDVLPADDLVAARLGLAPRTPVLRARRVRTADGEPMAVEEAFLEAERFAGLEAGDLEERSLFEVLETRFGARLAYADQRVVAVEIVGEDADLLRVGSGRAGLRFHSLVLDPDDAPVAYAWSLFRGDRYEIRLRQVRAARGRAAGGRP</sequence>
<dbReference type="GO" id="GO:0003677">
    <property type="term" value="F:DNA binding"/>
    <property type="evidence" value="ECO:0007669"/>
    <property type="project" value="UniProtKB-KW"/>
</dbReference>
<keyword evidence="6" id="KW-1185">Reference proteome</keyword>
<dbReference type="OrthoDB" id="8584262at2"/>
<reference evidence="5 6" key="1">
    <citation type="journal article" date="2018" name="J. Microbiol.">
        <title>Baekduia soli gen. nov., sp. nov., a novel bacterium isolated from the soil of Baekdu Mountain and proposal of a novel family name, Baekduiaceae fam. nov.</title>
        <authorList>
            <person name="An D.S."/>
            <person name="Siddiqi M.Z."/>
            <person name="Kim K.H."/>
            <person name="Yu H.S."/>
            <person name="Im W.T."/>
        </authorList>
    </citation>
    <scope>NUCLEOTIDE SEQUENCE [LARGE SCALE GENOMIC DNA]</scope>
    <source>
        <strain evidence="5 6">BR7-21</strain>
    </source>
</reference>
<evidence type="ECO:0000313" key="6">
    <source>
        <dbReference type="Proteomes" id="UP000321805"/>
    </source>
</evidence>
<dbReference type="SUPFAM" id="SSF46785">
    <property type="entry name" value="Winged helix' DNA-binding domain"/>
    <property type="match status" value="1"/>
</dbReference>
<evidence type="ECO:0000256" key="1">
    <source>
        <dbReference type="ARBA" id="ARBA00023015"/>
    </source>
</evidence>
<keyword evidence="2" id="KW-0238">DNA-binding</keyword>
<evidence type="ECO:0000256" key="2">
    <source>
        <dbReference type="ARBA" id="ARBA00023125"/>
    </source>
</evidence>
<dbReference type="Pfam" id="PF00392">
    <property type="entry name" value="GntR"/>
    <property type="match status" value="1"/>
</dbReference>
<evidence type="ECO:0000256" key="3">
    <source>
        <dbReference type="ARBA" id="ARBA00023163"/>
    </source>
</evidence>
<dbReference type="SMART" id="SM00866">
    <property type="entry name" value="UTRA"/>
    <property type="match status" value="1"/>
</dbReference>
<gene>
    <name evidence="5" type="ORF">FSW04_05885</name>
</gene>
<dbReference type="SMART" id="SM00345">
    <property type="entry name" value="HTH_GNTR"/>
    <property type="match status" value="1"/>
</dbReference>
<dbReference type="AlphaFoldDB" id="A0A5B8U2W4"/>
<dbReference type="InterPro" id="IPR050679">
    <property type="entry name" value="Bact_HTH_transcr_reg"/>
</dbReference>